<accession>A0ABS3T4C2</accession>
<evidence type="ECO:0000313" key="2">
    <source>
        <dbReference type="EMBL" id="MBO3116590.1"/>
    </source>
</evidence>
<comment type="caution">
    <text evidence="2">The sequence shown here is derived from an EMBL/GenBank/DDBJ whole genome shotgun (WGS) entry which is preliminary data.</text>
</comment>
<keyword evidence="3" id="KW-1185">Reference proteome</keyword>
<name>A0ABS3T4C2_9FLAO</name>
<evidence type="ECO:0000313" key="3">
    <source>
        <dbReference type="Proteomes" id="UP000676776"/>
    </source>
</evidence>
<evidence type="ECO:0000259" key="1">
    <source>
        <dbReference type="Pfam" id="PF14534"/>
    </source>
</evidence>
<dbReference type="EMBL" id="JAGEVF010000004">
    <property type="protein sequence ID" value="MBO3116590.1"/>
    <property type="molecule type" value="Genomic_DNA"/>
</dbReference>
<dbReference type="Proteomes" id="UP000676776">
    <property type="component" value="Unassembled WGS sequence"/>
</dbReference>
<gene>
    <name evidence="2" type="ORF">J4050_07525</name>
</gene>
<dbReference type="Pfam" id="PF14534">
    <property type="entry name" value="DUF4440"/>
    <property type="match status" value="1"/>
</dbReference>
<reference evidence="2 3" key="1">
    <citation type="submission" date="2021-03" db="EMBL/GenBank/DDBJ databases">
        <title>Winogradskyella sp. nov., isolated from costal sediment.</title>
        <authorList>
            <person name="Gao C."/>
        </authorList>
    </citation>
    <scope>NUCLEOTIDE SEQUENCE [LARGE SCALE GENOMIC DNA]</scope>
    <source>
        <strain evidence="2 3">DF17</strain>
    </source>
</reference>
<sequence>MNYKKSIVITLFLFLGLTQTYSQSDKEQILTLREDSNMALKENNLEKVLSFLTEDVLLTSGHGNLKSGKKAIREYISQGDLDKYYWLRTPIEITVNEKRGLAWETGTWKVYDRNENSQSQIGGKYSAMWTNETGSWLIKSQLFVTLE</sequence>
<protein>
    <submittedName>
        <fullName evidence="2">Nuclear transport factor 2 family protein</fullName>
    </submittedName>
</protein>
<dbReference type="SUPFAM" id="SSF54427">
    <property type="entry name" value="NTF2-like"/>
    <property type="match status" value="1"/>
</dbReference>
<feature type="domain" description="DUF4440" evidence="1">
    <location>
        <begin position="29"/>
        <end position="138"/>
    </location>
</feature>
<proteinExistence type="predicted"/>
<dbReference type="InterPro" id="IPR032710">
    <property type="entry name" value="NTF2-like_dom_sf"/>
</dbReference>
<organism evidence="2 3">
    <name type="scientific">Winogradskyella pelagia</name>
    <dbReference type="NCBI Taxonomy" id="2819984"/>
    <lineage>
        <taxon>Bacteria</taxon>
        <taxon>Pseudomonadati</taxon>
        <taxon>Bacteroidota</taxon>
        <taxon>Flavobacteriia</taxon>
        <taxon>Flavobacteriales</taxon>
        <taxon>Flavobacteriaceae</taxon>
        <taxon>Winogradskyella</taxon>
    </lineage>
</organism>
<dbReference type="Gene3D" id="3.10.450.50">
    <property type="match status" value="1"/>
</dbReference>
<dbReference type="InterPro" id="IPR027843">
    <property type="entry name" value="DUF4440"/>
</dbReference>
<dbReference type="RefSeq" id="WP_208153885.1">
    <property type="nucleotide sequence ID" value="NZ_JAGEVF010000004.1"/>
</dbReference>